<keyword evidence="2" id="KW-1185">Reference proteome</keyword>
<evidence type="ECO:0000313" key="2">
    <source>
        <dbReference type="Proteomes" id="UP001620645"/>
    </source>
</evidence>
<sequence>MNFERNNLSAIFPEDGTFDDSALSLSFEELSQELDFHQINPKNIVLVWNLPPVLNLDLLRVEFLAECVQKVPGLSIMSSKIEHRTDQKEKWTNYNDPRGNPNVLLCSYILIAVREREHLWELIRVWDKQVFQTKKLRVQLSKFDGGDDQQTEQIKRNGCHPLNRRLFPSAQNTNLIPAYSTKK</sequence>
<comment type="caution">
    <text evidence="1">The sequence shown here is derived from an EMBL/GenBank/DDBJ whole genome shotgun (WGS) entry which is preliminary data.</text>
</comment>
<organism evidence="1 2">
    <name type="scientific">Heterodera schachtii</name>
    <name type="common">Sugarbeet cyst nematode worm</name>
    <name type="synonym">Tylenchus schachtii</name>
    <dbReference type="NCBI Taxonomy" id="97005"/>
    <lineage>
        <taxon>Eukaryota</taxon>
        <taxon>Metazoa</taxon>
        <taxon>Ecdysozoa</taxon>
        <taxon>Nematoda</taxon>
        <taxon>Chromadorea</taxon>
        <taxon>Rhabditida</taxon>
        <taxon>Tylenchina</taxon>
        <taxon>Tylenchomorpha</taxon>
        <taxon>Tylenchoidea</taxon>
        <taxon>Heteroderidae</taxon>
        <taxon>Heteroderinae</taxon>
        <taxon>Heterodera</taxon>
    </lineage>
</organism>
<evidence type="ECO:0000313" key="1">
    <source>
        <dbReference type="EMBL" id="KAL3092423.1"/>
    </source>
</evidence>
<protein>
    <submittedName>
        <fullName evidence="1">Uncharacterized protein</fullName>
    </submittedName>
</protein>
<proteinExistence type="predicted"/>
<dbReference type="EMBL" id="JBICCN010000118">
    <property type="protein sequence ID" value="KAL3092423.1"/>
    <property type="molecule type" value="Genomic_DNA"/>
</dbReference>
<gene>
    <name evidence="1" type="ORF">niasHS_007632</name>
</gene>
<reference evidence="1 2" key="1">
    <citation type="submission" date="2024-10" db="EMBL/GenBank/DDBJ databases">
        <authorList>
            <person name="Kim D."/>
        </authorList>
    </citation>
    <scope>NUCLEOTIDE SEQUENCE [LARGE SCALE GENOMIC DNA]</scope>
    <source>
        <strain evidence="1">Taebaek</strain>
    </source>
</reference>
<dbReference type="AlphaFoldDB" id="A0ABD2JPQ1"/>
<dbReference type="Proteomes" id="UP001620645">
    <property type="component" value="Unassembled WGS sequence"/>
</dbReference>
<accession>A0ABD2JPQ1</accession>
<name>A0ABD2JPQ1_HETSC</name>